<keyword evidence="1" id="KW-0472">Membrane</keyword>
<feature type="transmembrane region" description="Helical" evidence="1">
    <location>
        <begin position="218"/>
        <end position="237"/>
    </location>
</feature>
<evidence type="ECO:0000313" key="3">
    <source>
        <dbReference type="Proteomes" id="UP000750711"/>
    </source>
</evidence>
<gene>
    <name evidence="2" type="ORF">GP486_003605</name>
</gene>
<keyword evidence="3" id="KW-1185">Reference proteome</keyword>
<keyword evidence="1" id="KW-0812">Transmembrane</keyword>
<feature type="transmembrane region" description="Helical" evidence="1">
    <location>
        <begin position="194"/>
        <end position="212"/>
    </location>
</feature>
<dbReference type="Proteomes" id="UP000750711">
    <property type="component" value="Unassembled WGS sequence"/>
</dbReference>
<keyword evidence="1" id="KW-1133">Transmembrane helix</keyword>
<reference evidence="2" key="1">
    <citation type="submission" date="2021-03" db="EMBL/GenBank/DDBJ databases">
        <title>Comparative genomics and phylogenomic investigation of the class Geoglossomycetes provide insights into ecological specialization and systematics.</title>
        <authorList>
            <person name="Melie T."/>
            <person name="Pirro S."/>
            <person name="Miller A.N."/>
            <person name="Quandt A."/>
        </authorList>
    </citation>
    <scope>NUCLEOTIDE SEQUENCE</scope>
    <source>
        <strain evidence="2">CAQ_001_2017</strain>
    </source>
</reference>
<evidence type="ECO:0000313" key="2">
    <source>
        <dbReference type="EMBL" id="KAH0559875.1"/>
    </source>
</evidence>
<evidence type="ECO:0000256" key="1">
    <source>
        <dbReference type="SAM" id="Phobius"/>
    </source>
</evidence>
<sequence length="238" mass="26488">MPGVPSEQSIASESTARSPVPMVRWRVALPKHGTVADLYFLEFRTSDSAERIFKALRDIYDKDMSTYVTRFLHFSVFLRKTVIETAGFETVSPLRPISPMYCRFTQFIPHAHHMLTRLERQIDTTELESQLAQVKVHLTASNISQLFTDAFHNPTLYRQSNFASSYPQFSVASGTTGGDLQTLVVRNVADKPRLFRVITLAAPMIGALVGAFSGRADVGIGVTTAIFAFVTCLQVSVH</sequence>
<dbReference type="EMBL" id="JAGHQM010000500">
    <property type="protein sequence ID" value="KAH0559875.1"/>
    <property type="molecule type" value="Genomic_DNA"/>
</dbReference>
<organism evidence="2 3">
    <name type="scientific">Trichoglossum hirsutum</name>
    <dbReference type="NCBI Taxonomy" id="265104"/>
    <lineage>
        <taxon>Eukaryota</taxon>
        <taxon>Fungi</taxon>
        <taxon>Dikarya</taxon>
        <taxon>Ascomycota</taxon>
        <taxon>Pezizomycotina</taxon>
        <taxon>Geoglossomycetes</taxon>
        <taxon>Geoglossales</taxon>
        <taxon>Geoglossaceae</taxon>
        <taxon>Trichoglossum</taxon>
    </lineage>
</organism>
<proteinExistence type="predicted"/>
<dbReference type="AlphaFoldDB" id="A0A9P8RQY7"/>
<name>A0A9P8RQY7_9PEZI</name>
<protein>
    <submittedName>
        <fullName evidence="2">Uncharacterized protein</fullName>
    </submittedName>
</protein>
<accession>A0A9P8RQY7</accession>
<comment type="caution">
    <text evidence="2">The sequence shown here is derived from an EMBL/GenBank/DDBJ whole genome shotgun (WGS) entry which is preliminary data.</text>
</comment>